<reference evidence="7" key="2">
    <citation type="submission" date="2024-10" db="UniProtKB">
        <authorList>
            <consortium name="EnsemblProtists"/>
        </authorList>
    </citation>
    <scope>IDENTIFICATION</scope>
</reference>
<reference evidence="8" key="1">
    <citation type="journal article" date="2013" name="Nature">
        <title>Pan genome of the phytoplankton Emiliania underpins its global distribution.</title>
        <authorList>
            <person name="Read B.A."/>
            <person name="Kegel J."/>
            <person name="Klute M.J."/>
            <person name="Kuo A."/>
            <person name="Lefebvre S.C."/>
            <person name="Maumus F."/>
            <person name="Mayer C."/>
            <person name="Miller J."/>
            <person name="Monier A."/>
            <person name="Salamov A."/>
            <person name="Young J."/>
            <person name="Aguilar M."/>
            <person name="Claverie J.M."/>
            <person name="Frickenhaus S."/>
            <person name="Gonzalez K."/>
            <person name="Herman E.K."/>
            <person name="Lin Y.C."/>
            <person name="Napier J."/>
            <person name="Ogata H."/>
            <person name="Sarno A.F."/>
            <person name="Shmutz J."/>
            <person name="Schroeder D."/>
            <person name="de Vargas C."/>
            <person name="Verret F."/>
            <person name="von Dassow P."/>
            <person name="Valentin K."/>
            <person name="Van de Peer Y."/>
            <person name="Wheeler G."/>
            <person name="Dacks J.B."/>
            <person name="Delwiche C.F."/>
            <person name="Dyhrman S.T."/>
            <person name="Glockner G."/>
            <person name="John U."/>
            <person name="Richards T."/>
            <person name="Worden A.Z."/>
            <person name="Zhang X."/>
            <person name="Grigoriev I.V."/>
            <person name="Allen A.E."/>
            <person name="Bidle K."/>
            <person name="Borodovsky M."/>
            <person name="Bowler C."/>
            <person name="Brownlee C."/>
            <person name="Cock J.M."/>
            <person name="Elias M."/>
            <person name="Gladyshev V.N."/>
            <person name="Groth M."/>
            <person name="Guda C."/>
            <person name="Hadaegh A."/>
            <person name="Iglesias-Rodriguez M.D."/>
            <person name="Jenkins J."/>
            <person name="Jones B.M."/>
            <person name="Lawson T."/>
            <person name="Leese F."/>
            <person name="Lindquist E."/>
            <person name="Lobanov A."/>
            <person name="Lomsadze A."/>
            <person name="Malik S.B."/>
            <person name="Marsh M.E."/>
            <person name="Mackinder L."/>
            <person name="Mock T."/>
            <person name="Mueller-Roeber B."/>
            <person name="Pagarete A."/>
            <person name="Parker M."/>
            <person name="Probert I."/>
            <person name="Quesneville H."/>
            <person name="Raines C."/>
            <person name="Rensing S.A."/>
            <person name="Riano-Pachon D.M."/>
            <person name="Richier S."/>
            <person name="Rokitta S."/>
            <person name="Shiraiwa Y."/>
            <person name="Soanes D.M."/>
            <person name="van der Giezen M."/>
            <person name="Wahlund T.M."/>
            <person name="Williams B."/>
            <person name="Wilson W."/>
            <person name="Wolfe G."/>
            <person name="Wurch L.L."/>
        </authorList>
    </citation>
    <scope>NUCLEOTIDE SEQUENCE</scope>
</reference>
<evidence type="ECO:0000256" key="3">
    <source>
        <dbReference type="ARBA" id="ARBA00023004"/>
    </source>
</evidence>
<dbReference type="GeneID" id="17276463"/>
<keyword evidence="8" id="KW-1185">Reference proteome</keyword>
<dbReference type="PANTHER" id="PTHR43728">
    <property type="entry name" value="SLR0304 PROTEIN"/>
    <property type="match status" value="1"/>
</dbReference>
<dbReference type="AlphaFoldDB" id="A0A0D3K605"/>
<dbReference type="PANTHER" id="PTHR43728:SF1">
    <property type="entry name" value="FE-S OXIDOREDUCTASE"/>
    <property type="match status" value="1"/>
</dbReference>
<dbReference type="KEGG" id="ehx:EMIHUDRAFT_426735"/>
<dbReference type="RefSeq" id="XP_005783619.1">
    <property type="nucleotide sequence ID" value="XM_005783562.1"/>
</dbReference>
<proteinExistence type="predicted"/>
<evidence type="ECO:0000259" key="6">
    <source>
        <dbReference type="Pfam" id="PF12345"/>
    </source>
</evidence>
<name>A0A0D3K605_EMIH1</name>
<evidence type="ECO:0000313" key="7">
    <source>
        <dbReference type="EnsemblProtists" id="EOD31190"/>
    </source>
</evidence>
<dbReference type="OMA" id="CHVNAGP"/>
<keyword evidence="3" id="KW-0408">Iron</keyword>
<evidence type="ECO:0000259" key="5">
    <source>
        <dbReference type="Pfam" id="PF04055"/>
    </source>
</evidence>
<sequence>MRAAKTALPPATRRGCLRAATPAALAGCSRGTRWLGTQPEAEPRGSLVPETLAEMDSAGSEFQQNAAELRAMGKQRLSLQERKRRRRALDALGVPDFAAFLGQQGVSLPLRKEAVTMLQLNVGLLCNQACTHCHVESSPRRTEAMDERLVEHILRVLAASPEVETVDITGGAPEMTPAFWPLVRGARALGKEVIDRCNLTVLFEPGMERLPDFLAEHGCRVVASLPCYSRENVDKQRGNKVFQRSIAGLQRLNGVGYGVEGSGLKLDLVYNPGGAFLPPPQDAYARELDANFGIVFNELFTITNMPIKRYADHLHKGAPTPPPPPLPPGELQAYMQLLVDSFNVSTVDHLMCRTLVSVGHDGQMYDCDFNMALDMASRGGGGEASGAPQLPRPSGTIFDISSLDELRSDAIRTGTHCFGCTAGSGST</sequence>
<dbReference type="Pfam" id="PF04055">
    <property type="entry name" value="Radical_SAM"/>
    <property type="match status" value="1"/>
</dbReference>
<dbReference type="GO" id="GO:0051536">
    <property type="term" value="F:iron-sulfur cluster binding"/>
    <property type="evidence" value="ECO:0007669"/>
    <property type="project" value="UniProtKB-KW"/>
</dbReference>
<feature type="domain" description="Arsenosugar biosynthesis radical SAM protein ArsS-like C-terminal" evidence="6">
    <location>
        <begin position="282"/>
        <end position="427"/>
    </location>
</feature>
<dbReference type="EnsemblProtists" id="EOD31190">
    <property type="protein sequence ID" value="EOD31190"/>
    <property type="gene ID" value="EMIHUDRAFT_426735"/>
</dbReference>
<dbReference type="SUPFAM" id="SSF102114">
    <property type="entry name" value="Radical SAM enzymes"/>
    <property type="match status" value="1"/>
</dbReference>
<dbReference type="GO" id="GO:0046872">
    <property type="term" value="F:metal ion binding"/>
    <property type="evidence" value="ECO:0007669"/>
    <property type="project" value="UniProtKB-KW"/>
</dbReference>
<dbReference type="GO" id="GO:0003824">
    <property type="term" value="F:catalytic activity"/>
    <property type="evidence" value="ECO:0007669"/>
    <property type="project" value="InterPro"/>
</dbReference>
<evidence type="ECO:0000313" key="8">
    <source>
        <dbReference type="Proteomes" id="UP000013827"/>
    </source>
</evidence>
<keyword evidence="2" id="KW-0479">Metal-binding</keyword>
<evidence type="ECO:0000256" key="4">
    <source>
        <dbReference type="ARBA" id="ARBA00023014"/>
    </source>
</evidence>
<dbReference type="eggNOG" id="ENOG502QWFM">
    <property type="taxonomic scope" value="Eukaryota"/>
</dbReference>
<accession>A0A0D3K605</accession>
<dbReference type="STRING" id="2903.R1EX57"/>
<dbReference type="InterPro" id="IPR013785">
    <property type="entry name" value="Aldolase_TIM"/>
</dbReference>
<dbReference type="InterPro" id="IPR026351">
    <property type="entry name" value="rSAM_ArsS-like"/>
</dbReference>
<dbReference type="SFLD" id="SFLDS00029">
    <property type="entry name" value="Radical_SAM"/>
    <property type="match status" value="1"/>
</dbReference>
<dbReference type="Proteomes" id="UP000013827">
    <property type="component" value="Unassembled WGS sequence"/>
</dbReference>
<dbReference type="InterPro" id="IPR024521">
    <property type="entry name" value="ArsS-like_C"/>
</dbReference>
<protein>
    <recommendedName>
        <fullName evidence="9">Fe-S oxidoreductase</fullName>
    </recommendedName>
</protein>
<dbReference type="HOGENOM" id="CLU_050695_0_0_1"/>
<dbReference type="Gene3D" id="3.20.20.70">
    <property type="entry name" value="Aldolase class I"/>
    <property type="match status" value="1"/>
</dbReference>
<dbReference type="InterPro" id="IPR007197">
    <property type="entry name" value="rSAM"/>
</dbReference>
<dbReference type="NCBIfam" id="TIGR04167">
    <property type="entry name" value="rSAM_SeCys"/>
    <property type="match status" value="1"/>
</dbReference>
<evidence type="ECO:0000256" key="1">
    <source>
        <dbReference type="ARBA" id="ARBA00022691"/>
    </source>
</evidence>
<keyword evidence="1" id="KW-0949">S-adenosyl-L-methionine</keyword>
<dbReference type="CDD" id="cd01335">
    <property type="entry name" value="Radical_SAM"/>
    <property type="match status" value="1"/>
</dbReference>
<dbReference type="PaxDb" id="2903-EOD31190"/>
<evidence type="ECO:0000256" key="2">
    <source>
        <dbReference type="ARBA" id="ARBA00022723"/>
    </source>
</evidence>
<feature type="domain" description="Radical SAM core" evidence="5">
    <location>
        <begin position="122"/>
        <end position="258"/>
    </location>
</feature>
<dbReference type="InterPro" id="IPR058240">
    <property type="entry name" value="rSAM_sf"/>
</dbReference>
<keyword evidence="4" id="KW-0411">Iron-sulfur</keyword>
<organism evidence="7 8">
    <name type="scientific">Emiliania huxleyi (strain CCMP1516)</name>
    <dbReference type="NCBI Taxonomy" id="280463"/>
    <lineage>
        <taxon>Eukaryota</taxon>
        <taxon>Haptista</taxon>
        <taxon>Haptophyta</taxon>
        <taxon>Prymnesiophyceae</taxon>
        <taxon>Isochrysidales</taxon>
        <taxon>Noelaerhabdaceae</taxon>
        <taxon>Emiliania</taxon>
    </lineage>
</organism>
<dbReference type="Pfam" id="PF12345">
    <property type="entry name" value="DUF3641"/>
    <property type="match status" value="1"/>
</dbReference>
<evidence type="ECO:0008006" key="9">
    <source>
        <dbReference type="Google" id="ProtNLM"/>
    </source>
</evidence>